<reference evidence="3" key="1">
    <citation type="submission" date="2013-03" db="EMBL/GenBank/DDBJ databases">
        <title>The Genome Sequence of Anopheles dirus WRAIR2.</title>
        <authorList>
            <consortium name="The Broad Institute Genomics Platform"/>
            <person name="Neafsey D.E."/>
            <person name="Walton C."/>
            <person name="Walker B."/>
            <person name="Young S.K."/>
            <person name="Zeng Q."/>
            <person name="Gargeya S."/>
            <person name="Fitzgerald M."/>
            <person name="Haas B."/>
            <person name="Abouelleil A."/>
            <person name="Allen A.W."/>
            <person name="Alvarado L."/>
            <person name="Arachchi H.M."/>
            <person name="Berlin A.M."/>
            <person name="Chapman S.B."/>
            <person name="Gainer-Dewar J."/>
            <person name="Goldberg J."/>
            <person name="Griggs A."/>
            <person name="Gujja S."/>
            <person name="Hansen M."/>
            <person name="Howarth C."/>
            <person name="Imamovic A."/>
            <person name="Ireland A."/>
            <person name="Larimer J."/>
            <person name="McCowan C."/>
            <person name="Murphy C."/>
            <person name="Pearson M."/>
            <person name="Poon T.W."/>
            <person name="Priest M."/>
            <person name="Roberts A."/>
            <person name="Saif S."/>
            <person name="Shea T."/>
            <person name="Sisk P."/>
            <person name="Sykes S."/>
            <person name="Wortman J."/>
            <person name="Nusbaum C."/>
            <person name="Birren B."/>
        </authorList>
    </citation>
    <scope>NUCLEOTIDE SEQUENCE [LARGE SCALE GENOMIC DNA]</scope>
    <source>
        <strain evidence="3">WRAIR2</strain>
    </source>
</reference>
<dbReference type="VEuPathDB" id="VectorBase:ADIR005888"/>
<feature type="compositionally biased region" description="Acidic residues" evidence="1">
    <location>
        <begin position="54"/>
        <end position="75"/>
    </location>
</feature>
<protein>
    <submittedName>
        <fullName evidence="2">Uncharacterized protein</fullName>
    </submittedName>
</protein>
<dbReference type="Proteomes" id="UP000075884">
    <property type="component" value="Unassembled WGS sequence"/>
</dbReference>
<feature type="compositionally biased region" description="Basic and acidic residues" evidence="1">
    <location>
        <begin position="40"/>
        <end position="53"/>
    </location>
</feature>
<dbReference type="PANTHER" id="PTHR33053">
    <property type="entry name" value="PROTEIN, PUTATIVE-RELATED"/>
    <property type="match status" value="1"/>
</dbReference>
<sequence>MYSKKLKLDGQLYRQRDQLLQQFDKERESEGAANESNLQEQHEDNEIEDKNTDTQDDAAEETYYEEIYLDDDDCPSDTGSICNEDYEEEYLEDEEEEEDSSDVDPHTAKLKKSLRYWFIRNKISRRAGNELLSILRNDASLNLPQDVRTILKPPRSVGKLIVAVPGGGSLWYQGVQSCFQHYYRDVTPSVSEFQLNLSVDGIPLYNRSPTQMWPILMQLHGMVGVPVMVIGIFCGTSKSLDVESFLRPLYQN</sequence>
<feature type="region of interest" description="Disordered" evidence="1">
    <location>
        <begin position="19"/>
        <end position="82"/>
    </location>
</feature>
<keyword evidence="3" id="KW-1185">Reference proteome</keyword>
<evidence type="ECO:0000313" key="3">
    <source>
        <dbReference type="Proteomes" id="UP000075884"/>
    </source>
</evidence>
<dbReference type="AlphaFoldDB" id="A0A182NE24"/>
<name>A0A182NE24_9DIPT</name>
<dbReference type="STRING" id="7168.A0A182NE24"/>
<evidence type="ECO:0000256" key="1">
    <source>
        <dbReference type="SAM" id="MobiDB-lite"/>
    </source>
</evidence>
<dbReference type="PANTHER" id="PTHR33053:SF9">
    <property type="entry name" value="AGAP000105-PA"/>
    <property type="match status" value="1"/>
</dbReference>
<reference evidence="2" key="2">
    <citation type="submission" date="2020-05" db="UniProtKB">
        <authorList>
            <consortium name="EnsemblMetazoa"/>
        </authorList>
    </citation>
    <scope>IDENTIFICATION</scope>
    <source>
        <strain evidence="2">WRAIR2</strain>
    </source>
</reference>
<proteinExistence type="predicted"/>
<dbReference type="EnsemblMetazoa" id="ADIR005888-RA">
    <property type="protein sequence ID" value="ADIR005888-PA"/>
    <property type="gene ID" value="ADIR005888"/>
</dbReference>
<accession>A0A182NE24</accession>
<organism evidence="2 3">
    <name type="scientific">Anopheles dirus</name>
    <dbReference type="NCBI Taxonomy" id="7168"/>
    <lineage>
        <taxon>Eukaryota</taxon>
        <taxon>Metazoa</taxon>
        <taxon>Ecdysozoa</taxon>
        <taxon>Arthropoda</taxon>
        <taxon>Hexapoda</taxon>
        <taxon>Insecta</taxon>
        <taxon>Pterygota</taxon>
        <taxon>Neoptera</taxon>
        <taxon>Endopterygota</taxon>
        <taxon>Diptera</taxon>
        <taxon>Nematocera</taxon>
        <taxon>Culicoidea</taxon>
        <taxon>Culicidae</taxon>
        <taxon>Anophelinae</taxon>
        <taxon>Anopheles</taxon>
    </lineage>
</organism>
<evidence type="ECO:0000313" key="2">
    <source>
        <dbReference type="EnsemblMetazoa" id="ADIR005888-PA"/>
    </source>
</evidence>